<gene>
    <name evidence="5" type="ORF">KUTeg_005863</name>
    <name evidence="4" type="ORF">KUTeg_008842</name>
    <name evidence="2" type="ORF">KUTeg_012337</name>
    <name evidence="3" type="ORF">KUTeg_012679</name>
</gene>
<feature type="domain" description="Integrase catalytic" evidence="1">
    <location>
        <begin position="1"/>
        <end position="130"/>
    </location>
</feature>
<organism evidence="5 6">
    <name type="scientific">Tegillarca granosa</name>
    <name type="common">Malaysian cockle</name>
    <name type="synonym">Anadara granosa</name>
    <dbReference type="NCBI Taxonomy" id="220873"/>
    <lineage>
        <taxon>Eukaryota</taxon>
        <taxon>Metazoa</taxon>
        <taxon>Spiralia</taxon>
        <taxon>Lophotrochozoa</taxon>
        <taxon>Mollusca</taxon>
        <taxon>Bivalvia</taxon>
        <taxon>Autobranchia</taxon>
        <taxon>Pteriomorphia</taxon>
        <taxon>Arcoida</taxon>
        <taxon>Arcoidea</taxon>
        <taxon>Arcidae</taxon>
        <taxon>Tegillarca</taxon>
    </lineage>
</organism>
<keyword evidence="6" id="KW-1185">Reference proteome</keyword>
<dbReference type="PROSITE" id="PS50994">
    <property type="entry name" value="INTEGRASE"/>
    <property type="match status" value="1"/>
</dbReference>
<dbReference type="Pfam" id="PF13683">
    <property type="entry name" value="rve_3"/>
    <property type="match status" value="1"/>
</dbReference>
<dbReference type="InterPro" id="IPR012337">
    <property type="entry name" value="RNaseH-like_sf"/>
</dbReference>
<evidence type="ECO:0000313" key="2">
    <source>
        <dbReference type="EMBL" id="KAJ8310472.1"/>
    </source>
</evidence>
<dbReference type="PANTHER" id="PTHR46585">
    <property type="entry name" value="INTEGRASE CORE DOMAIN CONTAINING PROTEIN"/>
    <property type="match status" value="1"/>
</dbReference>
<protein>
    <recommendedName>
        <fullName evidence="1">Integrase catalytic domain-containing protein</fullName>
    </recommendedName>
</protein>
<name>A0ABQ9FKY2_TEGGR</name>
<sequence length="150" mass="18002">MCIDIFSRKLYLKTLKNKQSSTVVDGFKKIFEHVKPEILRTDSGGEFNNRVLKKYLDSLSIKHIITRNSTKANYIERLNRTFRTLLYRYFQQNNTYKYLDVLDDLITTYNNRPHRSLDYHTPNSVTKENSFKFWHTQYIPPLKLSELKDI</sequence>
<dbReference type="Gene3D" id="3.30.420.10">
    <property type="entry name" value="Ribonuclease H-like superfamily/Ribonuclease H"/>
    <property type="match status" value="1"/>
</dbReference>
<evidence type="ECO:0000259" key="1">
    <source>
        <dbReference type="PROSITE" id="PS50994"/>
    </source>
</evidence>
<proteinExistence type="predicted"/>
<dbReference type="InterPro" id="IPR036397">
    <property type="entry name" value="RNaseH_sf"/>
</dbReference>
<dbReference type="PANTHER" id="PTHR46585:SF1">
    <property type="entry name" value="CHROMO DOMAIN-CONTAINING PROTEIN"/>
    <property type="match status" value="1"/>
</dbReference>
<dbReference type="SUPFAM" id="SSF53098">
    <property type="entry name" value="Ribonuclease H-like"/>
    <property type="match status" value="1"/>
</dbReference>
<reference evidence="5 6" key="1">
    <citation type="submission" date="2022-12" db="EMBL/GenBank/DDBJ databases">
        <title>Chromosome-level genome of Tegillarca granosa.</title>
        <authorList>
            <person name="Kim J."/>
        </authorList>
    </citation>
    <scope>NUCLEOTIDE SEQUENCE [LARGE SCALE GENOMIC DNA]</scope>
    <source>
        <strain evidence="5">Teg-2019</strain>
        <tissue evidence="5">Adductor muscle</tissue>
    </source>
</reference>
<dbReference type="EMBL" id="JARBDR010000313">
    <property type="protein sequence ID" value="KAJ8316587.1"/>
    <property type="molecule type" value="Genomic_DNA"/>
</dbReference>
<evidence type="ECO:0000313" key="3">
    <source>
        <dbReference type="EMBL" id="KAJ8310814.1"/>
    </source>
</evidence>
<dbReference type="EMBL" id="JARBDR010000342">
    <property type="protein sequence ID" value="KAJ8314281.1"/>
    <property type="molecule type" value="Genomic_DNA"/>
</dbReference>
<comment type="caution">
    <text evidence="5">The sequence shown here is derived from an EMBL/GenBank/DDBJ whole genome shotgun (WGS) entry which is preliminary data.</text>
</comment>
<dbReference type="InterPro" id="IPR001584">
    <property type="entry name" value="Integrase_cat-core"/>
</dbReference>
<dbReference type="EMBL" id="JARBDR010000640">
    <property type="protein sequence ID" value="KAJ8310814.1"/>
    <property type="molecule type" value="Genomic_DNA"/>
</dbReference>
<accession>A0ABQ9FKY2</accession>
<evidence type="ECO:0000313" key="5">
    <source>
        <dbReference type="EMBL" id="KAJ8316587.1"/>
    </source>
</evidence>
<dbReference type="EMBL" id="JARBDR010000640">
    <property type="protein sequence ID" value="KAJ8310472.1"/>
    <property type="molecule type" value="Genomic_DNA"/>
</dbReference>
<evidence type="ECO:0000313" key="6">
    <source>
        <dbReference type="Proteomes" id="UP001217089"/>
    </source>
</evidence>
<dbReference type="Proteomes" id="UP001217089">
    <property type="component" value="Unassembled WGS sequence"/>
</dbReference>
<evidence type="ECO:0000313" key="4">
    <source>
        <dbReference type="EMBL" id="KAJ8314281.1"/>
    </source>
</evidence>